<feature type="chain" id="PRO_5039732321" evidence="1">
    <location>
        <begin position="21"/>
        <end position="401"/>
    </location>
</feature>
<dbReference type="GO" id="GO:0016747">
    <property type="term" value="F:acyltransferase activity, transferring groups other than amino-acyl groups"/>
    <property type="evidence" value="ECO:0007669"/>
    <property type="project" value="TreeGrafter"/>
</dbReference>
<comment type="caution">
    <text evidence="2">The sequence shown here is derived from an EMBL/GenBank/DDBJ whole genome shotgun (WGS) entry which is preliminary data.</text>
</comment>
<dbReference type="PROSITE" id="PS51257">
    <property type="entry name" value="PROKAR_LIPOPROTEIN"/>
    <property type="match status" value="1"/>
</dbReference>
<evidence type="ECO:0000313" key="3">
    <source>
        <dbReference type="Proteomes" id="UP000823769"/>
    </source>
</evidence>
<dbReference type="SUPFAM" id="SSF53474">
    <property type="entry name" value="alpha/beta-Hydrolases"/>
    <property type="match status" value="1"/>
</dbReference>
<proteinExistence type="predicted"/>
<accession>A0A9D9IYR5</accession>
<dbReference type="PANTHER" id="PTHR48098">
    <property type="entry name" value="ENTEROCHELIN ESTERASE-RELATED"/>
    <property type="match status" value="1"/>
</dbReference>
<reference evidence="2" key="2">
    <citation type="journal article" date="2021" name="PeerJ">
        <title>Extensive microbial diversity within the chicken gut microbiome revealed by metagenomics and culture.</title>
        <authorList>
            <person name="Gilroy R."/>
            <person name="Ravi A."/>
            <person name="Getino M."/>
            <person name="Pursley I."/>
            <person name="Horton D.L."/>
            <person name="Alikhan N.F."/>
            <person name="Baker D."/>
            <person name="Gharbi K."/>
            <person name="Hall N."/>
            <person name="Watson M."/>
            <person name="Adriaenssens E.M."/>
            <person name="Foster-Nyarko E."/>
            <person name="Jarju S."/>
            <person name="Secka A."/>
            <person name="Antonio M."/>
            <person name="Oren A."/>
            <person name="Chaudhuri R.R."/>
            <person name="La Ragione R."/>
            <person name="Hildebrand F."/>
            <person name="Pallen M.J."/>
        </authorList>
    </citation>
    <scope>NUCLEOTIDE SEQUENCE</scope>
    <source>
        <strain evidence="2">B3-1481</strain>
    </source>
</reference>
<protein>
    <submittedName>
        <fullName evidence="2">Esterase</fullName>
    </submittedName>
</protein>
<dbReference type="InterPro" id="IPR014756">
    <property type="entry name" value="Ig_E-set"/>
</dbReference>
<dbReference type="SUPFAM" id="SSF81296">
    <property type="entry name" value="E set domains"/>
    <property type="match status" value="1"/>
</dbReference>
<dbReference type="AlphaFoldDB" id="A0A9D9IYR5"/>
<keyword evidence="1" id="KW-0732">Signal</keyword>
<dbReference type="Gene3D" id="2.60.40.10">
    <property type="entry name" value="Immunoglobulins"/>
    <property type="match status" value="1"/>
</dbReference>
<gene>
    <name evidence="2" type="ORF">IAB76_05970</name>
</gene>
<dbReference type="InterPro" id="IPR000801">
    <property type="entry name" value="Esterase-like"/>
</dbReference>
<feature type="signal peptide" evidence="1">
    <location>
        <begin position="1"/>
        <end position="20"/>
    </location>
</feature>
<dbReference type="InterPro" id="IPR050583">
    <property type="entry name" value="Mycobacterial_A85_antigen"/>
</dbReference>
<dbReference type="InterPro" id="IPR029058">
    <property type="entry name" value="AB_hydrolase_fold"/>
</dbReference>
<dbReference type="Pfam" id="PF00756">
    <property type="entry name" value="Esterase"/>
    <property type="match status" value="1"/>
</dbReference>
<dbReference type="PANTHER" id="PTHR48098:SF1">
    <property type="entry name" value="DIACYLGLYCEROL ACYLTRANSFERASE_MYCOLYLTRANSFERASE AG85A"/>
    <property type="match status" value="1"/>
</dbReference>
<dbReference type="Gene3D" id="3.40.50.1820">
    <property type="entry name" value="alpha/beta hydrolase"/>
    <property type="match status" value="1"/>
</dbReference>
<dbReference type="EMBL" id="JADILW010000086">
    <property type="protein sequence ID" value="MBO8480636.1"/>
    <property type="molecule type" value="Genomic_DNA"/>
</dbReference>
<sequence>MRKIALILISGFAASIACFGQQSLYGGQQIISPEIHEDNTVTFRFQAPKAVRVQVTGDFLAPTPMEVPGFGTFEVPGVADLTEGQNGVWEFTTDVLDSELYNYNFIVDGLSVKDPNNAYVQRDIANLMNYFIIPGERADNYFVKDVPHGTVSRVWYHSDVLGKDRRMSVYTPAGYETSRQKYPVLYLLHGMGGDEESWLCTGRAAQIMDNLIAEGKAEPMIVVMTNGNTLHKAAPGESEEGMYKPYNCGSFDTSFEAHFKDVISFIDGRYRTIAKPEGRAIAGLSMGGGHSFNISLNYPNTFDYVGLFSAGLGIVQDNGMGQIAPEFYENIDEKIDRLFANDPKLYYIAIGETDFLYDSNKELREKLEAKGYPFTYVETPGGHIWRNWRIYLEDFAQRIFK</sequence>
<organism evidence="2 3">
    <name type="scientific">Candidatus Cryptobacteroides avistercoris</name>
    <dbReference type="NCBI Taxonomy" id="2840758"/>
    <lineage>
        <taxon>Bacteria</taxon>
        <taxon>Pseudomonadati</taxon>
        <taxon>Bacteroidota</taxon>
        <taxon>Bacteroidia</taxon>
        <taxon>Bacteroidales</taxon>
        <taxon>Candidatus Cryptobacteroides</taxon>
    </lineage>
</organism>
<evidence type="ECO:0000256" key="1">
    <source>
        <dbReference type="SAM" id="SignalP"/>
    </source>
</evidence>
<dbReference type="Proteomes" id="UP000823769">
    <property type="component" value="Unassembled WGS sequence"/>
</dbReference>
<name>A0A9D9IYR5_9BACT</name>
<evidence type="ECO:0000313" key="2">
    <source>
        <dbReference type="EMBL" id="MBO8480636.1"/>
    </source>
</evidence>
<dbReference type="InterPro" id="IPR013783">
    <property type="entry name" value="Ig-like_fold"/>
</dbReference>
<reference evidence="2" key="1">
    <citation type="submission" date="2020-10" db="EMBL/GenBank/DDBJ databases">
        <authorList>
            <person name="Gilroy R."/>
        </authorList>
    </citation>
    <scope>NUCLEOTIDE SEQUENCE</scope>
    <source>
        <strain evidence="2">B3-1481</strain>
    </source>
</reference>
<dbReference type="CDD" id="cd11294">
    <property type="entry name" value="E_set_Esterase_like_N"/>
    <property type="match status" value="1"/>
</dbReference>